<accession>E3QFV9</accession>
<sequence>MFLESVGCDDTFAHGGLNKYAASASVSTEVSSEPAAAFVVVAVVADDEAAMMHLGRDGELRGQRRAGRPDGVQV</sequence>
<dbReference type="HOGENOM" id="CLU_2687681_0_0_1"/>
<dbReference type="RefSeq" id="XP_008093814.1">
    <property type="nucleotide sequence ID" value="XM_008095623.1"/>
</dbReference>
<keyword evidence="2" id="KW-1185">Reference proteome</keyword>
<dbReference type="GeneID" id="24410303"/>
<dbReference type="VEuPathDB" id="FungiDB:GLRG_04938"/>
<dbReference type="EMBL" id="GG697346">
    <property type="protein sequence ID" value="EFQ29794.1"/>
    <property type="molecule type" value="Genomic_DNA"/>
</dbReference>
<gene>
    <name evidence="1" type="ORF">GLRG_04938</name>
</gene>
<name>E3QFV9_COLGM</name>
<reference evidence="2" key="1">
    <citation type="journal article" date="2012" name="Nat. Genet.">
        <title>Lifestyle transitions in plant pathogenic Colletotrichum fungi deciphered by genome and transcriptome analyses.</title>
        <authorList>
            <person name="O'Connell R.J."/>
            <person name="Thon M.R."/>
            <person name="Hacquard S."/>
            <person name="Amyotte S.G."/>
            <person name="Kleemann J."/>
            <person name="Torres M.F."/>
            <person name="Damm U."/>
            <person name="Buiate E.A."/>
            <person name="Epstein L."/>
            <person name="Alkan N."/>
            <person name="Altmueller J."/>
            <person name="Alvarado-Balderrama L."/>
            <person name="Bauser C.A."/>
            <person name="Becker C."/>
            <person name="Birren B.W."/>
            <person name="Chen Z."/>
            <person name="Choi J."/>
            <person name="Crouch J.A."/>
            <person name="Duvick J.P."/>
            <person name="Farman M.A."/>
            <person name="Gan P."/>
            <person name="Heiman D."/>
            <person name="Henrissat B."/>
            <person name="Howard R.J."/>
            <person name="Kabbage M."/>
            <person name="Koch C."/>
            <person name="Kracher B."/>
            <person name="Kubo Y."/>
            <person name="Law A.D."/>
            <person name="Lebrun M.-H."/>
            <person name="Lee Y.-H."/>
            <person name="Miyara I."/>
            <person name="Moore N."/>
            <person name="Neumann U."/>
            <person name="Nordstroem K."/>
            <person name="Panaccione D.G."/>
            <person name="Panstruga R."/>
            <person name="Place M."/>
            <person name="Proctor R.H."/>
            <person name="Prusky D."/>
            <person name="Rech G."/>
            <person name="Reinhardt R."/>
            <person name="Rollins J.A."/>
            <person name="Rounsley S."/>
            <person name="Schardl C.L."/>
            <person name="Schwartz D.C."/>
            <person name="Shenoy N."/>
            <person name="Shirasu K."/>
            <person name="Sikhakolli U.R."/>
            <person name="Stueber K."/>
            <person name="Sukno S.A."/>
            <person name="Sweigard J.A."/>
            <person name="Takano Y."/>
            <person name="Takahara H."/>
            <person name="Trail F."/>
            <person name="van der Does H.C."/>
            <person name="Voll L.M."/>
            <person name="Will I."/>
            <person name="Young S."/>
            <person name="Zeng Q."/>
            <person name="Zhang J."/>
            <person name="Zhou S."/>
            <person name="Dickman M.B."/>
            <person name="Schulze-Lefert P."/>
            <person name="Ver Loren van Themaat E."/>
            <person name="Ma L.-J."/>
            <person name="Vaillancourt L.J."/>
        </authorList>
    </citation>
    <scope>NUCLEOTIDE SEQUENCE [LARGE SCALE GENOMIC DNA]</scope>
    <source>
        <strain evidence="2">M1.001 / M2 / FGSC 10212</strain>
    </source>
</reference>
<evidence type="ECO:0000313" key="2">
    <source>
        <dbReference type="Proteomes" id="UP000008782"/>
    </source>
</evidence>
<evidence type="ECO:0000313" key="1">
    <source>
        <dbReference type="EMBL" id="EFQ29794.1"/>
    </source>
</evidence>
<dbReference type="AlphaFoldDB" id="E3QFV9"/>
<proteinExistence type="predicted"/>
<dbReference type="Proteomes" id="UP000008782">
    <property type="component" value="Unassembled WGS sequence"/>
</dbReference>
<organism evidence="2">
    <name type="scientific">Colletotrichum graminicola (strain M1.001 / M2 / FGSC 10212)</name>
    <name type="common">Maize anthracnose fungus</name>
    <name type="synonym">Glomerella graminicola</name>
    <dbReference type="NCBI Taxonomy" id="645133"/>
    <lineage>
        <taxon>Eukaryota</taxon>
        <taxon>Fungi</taxon>
        <taxon>Dikarya</taxon>
        <taxon>Ascomycota</taxon>
        <taxon>Pezizomycotina</taxon>
        <taxon>Sordariomycetes</taxon>
        <taxon>Hypocreomycetidae</taxon>
        <taxon>Glomerellales</taxon>
        <taxon>Glomerellaceae</taxon>
        <taxon>Colletotrichum</taxon>
        <taxon>Colletotrichum graminicola species complex</taxon>
    </lineage>
</organism>
<protein>
    <submittedName>
        <fullName evidence="1">Uncharacterized protein</fullName>
    </submittedName>
</protein>